<evidence type="ECO:0000259" key="1">
    <source>
        <dbReference type="Pfam" id="PF08719"/>
    </source>
</evidence>
<dbReference type="InterPro" id="IPR012816">
    <property type="entry name" value="NADAR"/>
</dbReference>
<reference evidence="3" key="1">
    <citation type="submission" date="2022-11" db="UniProtKB">
        <authorList>
            <consortium name="WormBaseParasite"/>
        </authorList>
    </citation>
    <scope>IDENTIFICATION</scope>
</reference>
<evidence type="ECO:0000313" key="2">
    <source>
        <dbReference type="Proteomes" id="UP000887565"/>
    </source>
</evidence>
<organism evidence="2 3">
    <name type="scientific">Romanomermis culicivorax</name>
    <name type="common">Nematode worm</name>
    <dbReference type="NCBI Taxonomy" id="13658"/>
    <lineage>
        <taxon>Eukaryota</taxon>
        <taxon>Metazoa</taxon>
        <taxon>Ecdysozoa</taxon>
        <taxon>Nematoda</taxon>
        <taxon>Enoplea</taxon>
        <taxon>Dorylaimia</taxon>
        <taxon>Mermithida</taxon>
        <taxon>Mermithoidea</taxon>
        <taxon>Mermithidae</taxon>
        <taxon>Romanomermis</taxon>
    </lineage>
</organism>
<sequence length="170" mass="20168">MEKGWALKKHLKKPLKKQGKCSVEDEEEPYEDSVLFHPHLEYETIAKQLGEQFHWSNTTTAWMNFASRTLYEASWYKYSQSKPLRCALLKMLDYELVETNPFDPYWGIRIRMDDPRIDNCNNWGANNFGKILIKLQDQMRLNVKFHKEAEPSTRFLNGQLKGAMMFCHLM</sequence>
<dbReference type="CDD" id="cd15457">
    <property type="entry name" value="NADAR"/>
    <property type="match status" value="1"/>
</dbReference>
<name>A0A915HK76_ROMCU</name>
<evidence type="ECO:0000313" key="3">
    <source>
        <dbReference type="WBParaSite" id="nRc.2.0.1.t02373-RA"/>
    </source>
</evidence>
<keyword evidence="2" id="KW-1185">Reference proteome</keyword>
<proteinExistence type="predicted"/>
<dbReference type="SUPFAM" id="SSF143990">
    <property type="entry name" value="YbiA-like"/>
    <property type="match status" value="1"/>
</dbReference>
<dbReference type="Gene3D" id="1.10.357.40">
    <property type="entry name" value="YbiA-like"/>
    <property type="match status" value="1"/>
</dbReference>
<protein>
    <submittedName>
        <fullName evidence="3">NADAR domain-containing protein</fullName>
    </submittedName>
</protein>
<feature type="domain" description="NADAR" evidence="1">
    <location>
        <begin position="46"/>
        <end position="140"/>
    </location>
</feature>
<dbReference type="InterPro" id="IPR037238">
    <property type="entry name" value="YbiA-like_sf"/>
</dbReference>
<dbReference type="AlphaFoldDB" id="A0A915HK76"/>
<dbReference type="Pfam" id="PF08719">
    <property type="entry name" value="NADAR"/>
    <property type="match status" value="1"/>
</dbReference>
<dbReference type="WBParaSite" id="nRc.2.0.1.t02373-RA">
    <property type="protein sequence ID" value="nRc.2.0.1.t02373-RA"/>
    <property type="gene ID" value="nRc.2.0.1.g02373"/>
</dbReference>
<dbReference type="Proteomes" id="UP000887565">
    <property type="component" value="Unplaced"/>
</dbReference>
<accession>A0A915HK76</accession>